<evidence type="ECO:0000313" key="2">
    <source>
        <dbReference type="Proteomes" id="UP001230005"/>
    </source>
</evidence>
<proteinExistence type="predicted"/>
<reference evidence="1 2" key="1">
    <citation type="submission" date="2023-07" db="EMBL/GenBank/DDBJ databases">
        <title>Genomic Encyclopedia of Type Strains, Phase IV (KMG-IV): sequencing the most valuable type-strain genomes for metagenomic binning, comparative biology and taxonomic classification.</title>
        <authorList>
            <person name="Goeker M."/>
        </authorList>
    </citation>
    <scope>NUCLEOTIDE SEQUENCE [LARGE SCALE GENOMIC DNA]</scope>
    <source>
        <strain evidence="1 2">DSM 9768</strain>
    </source>
</reference>
<sequence>MKVGIYVEQKVVFRSDVIVEQPESMSDRVFESIIGKVERFNEDIRDFTQILESEHGIKVLKVSSGFPDSPDTSEIEIIDVRNIKEDQ</sequence>
<dbReference type="EMBL" id="JAUSUG010000008">
    <property type="protein sequence ID" value="MDQ0254904.1"/>
    <property type="molecule type" value="Genomic_DNA"/>
</dbReference>
<organism evidence="1 2">
    <name type="scientific">Evansella vedderi</name>
    <dbReference type="NCBI Taxonomy" id="38282"/>
    <lineage>
        <taxon>Bacteria</taxon>
        <taxon>Bacillati</taxon>
        <taxon>Bacillota</taxon>
        <taxon>Bacilli</taxon>
        <taxon>Bacillales</taxon>
        <taxon>Bacillaceae</taxon>
        <taxon>Evansella</taxon>
    </lineage>
</organism>
<protein>
    <submittedName>
        <fullName evidence="1">Uncharacterized protein</fullName>
    </submittedName>
</protein>
<dbReference type="Proteomes" id="UP001230005">
    <property type="component" value="Unassembled WGS sequence"/>
</dbReference>
<keyword evidence="2" id="KW-1185">Reference proteome</keyword>
<gene>
    <name evidence="1" type="ORF">J2S74_002286</name>
</gene>
<comment type="caution">
    <text evidence="1">The sequence shown here is derived from an EMBL/GenBank/DDBJ whole genome shotgun (WGS) entry which is preliminary data.</text>
</comment>
<evidence type="ECO:0000313" key="1">
    <source>
        <dbReference type="EMBL" id="MDQ0254904.1"/>
    </source>
</evidence>
<dbReference type="RefSeq" id="WP_307325510.1">
    <property type="nucleotide sequence ID" value="NZ_JAUSUG010000008.1"/>
</dbReference>
<name>A0ABT9ZVK9_9BACI</name>
<accession>A0ABT9ZVK9</accession>